<feature type="domain" description="CSC1/OSCA1-like cytosolic" evidence="11">
    <location>
        <begin position="212"/>
        <end position="378"/>
    </location>
</feature>
<evidence type="ECO:0000259" key="11">
    <source>
        <dbReference type="Pfam" id="PF14703"/>
    </source>
</evidence>
<evidence type="ECO:0000256" key="2">
    <source>
        <dbReference type="ARBA" id="ARBA00007779"/>
    </source>
</evidence>
<dbReference type="InterPro" id="IPR045122">
    <property type="entry name" value="Csc1-like"/>
</dbReference>
<feature type="compositionally biased region" description="Low complexity" evidence="7">
    <location>
        <begin position="894"/>
        <end position="903"/>
    </location>
</feature>
<comment type="caution">
    <text evidence="12">The sequence shown here is derived from an EMBL/GenBank/DDBJ whole genome shotgun (WGS) entry which is preliminary data.</text>
</comment>
<feature type="transmembrane region" description="Helical" evidence="8">
    <location>
        <begin position="656"/>
        <end position="675"/>
    </location>
</feature>
<comment type="subcellular location">
    <subcellularLocation>
        <location evidence="1">Membrane</location>
        <topology evidence="1">Multi-pass membrane protein</topology>
    </subcellularLocation>
</comment>
<evidence type="ECO:0000313" key="12">
    <source>
        <dbReference type="EMBL" id="KAK3217031.1"/>
    </source>
</evidence>
<proteinExistence type="inferred from homology"/>
<evidence type="ECO:0000256" key="1">
    <source>
        <dbReference type="ARBA" id="ARBA00004141"/>
    </source>
</evidence>
<dbReference type="AlphaFoldDB" id="A0AAN6M9R2"/>
<feature type="domain" description="CSC1/OSCA1-like 7TM region" evidence="9">
    <location>
        <begin position="394"/>
        <end position="669"/>
    </location>
</feature>
<sequence>MSIHLRQSPGEDSTDRFLDLIADPFQTEAFKVQENSIYAAIIYAFVLSGGLFIVFLFLRPRNSRVYAPRAKHADEKHAPLQLDRKPFGFIPAIRDVKEQELVEKIGLDGVIFLRFLRMLRNIFLVLSVFGCAILIPVNVVGGSAFYKQWDNIATLMKFTPQYIFGPKFWAFVFCSYLFQGTVCFFLWWNYKAVYRLKRAYFNSRDYQASLHSRTLLLTHIPESSRTDAGITELVEKAKSTQAVPRTTVGRNVKDLPKLIEAHDESVRQLEAYLAKYLSNPNKLPVKRPMCKPEKDDISTYGKGKVDAIDYYTDRIARFETEIRDVRESIDKRNPESYGFASYPHIEDAHAVAYAARKKGPSGCDVYLAPKPHDLLWQNLGMSRRTRRVRMFWDGFWMVLFTAAYVVPNILTSVFLSDFSHLGLVWPSFQTNLQAHPTGWGIAQGILAPLIQTLIYMGIPVLFRRLYTHSGDVSKTSRERHVTARLYAFFVFNNLIVFSIFGSAWRFVATVIAAQDQGVWEAMKSAHLFSKVMTGLCNMSTFWLTWQMQKNLGAAIDLAQAWPLISNWIQRKIFTPTPRQLIELSAPQPFMYAEYYNAYLQVAVVGLTFGTLQPIILPITAFYLGIEVWFKKYMIQYVLITKTESGGRFWRLLVNRMLFGVFLGNAVIALVVGAQGVGSINSVRNGNMLYAMIPLPFLLFGFKWYCKRAFDDKLIYYSTQAFSDIENTGTAEGPKPKRNDRVAVRFGHPALYKKLISPMVHAKSQHLLKEIYGHRGSVADRNIFEAPHRRSTDRAMPSTPHGYSDVFMAEMDPHEPGKTVPVAQSLPGVELVAEEDLDFENFKRRAEFREAFGGDGELYGRPDDLISRPGTPSTMATMTDGGFFGHAKVSGGSGRSTRASSVTRHGGDDEQEQGISYKPGYQPTPLRDTFNQVEVNIPATPLDAEEVLQAGHRARQGSYGPLLQDENDQEDAYFGRTFGQHEDTNYDHYRRPA</sequence>
<evidence type="ECO:0000256" key="7">
    <source>
        <dbReference type="SAM" id="MobiDB-lite"/>
    </source>
</evidence>
<dbReference type="Pfam" id="PF14703">
    <property type="entry name" value="PHM7_cyt"/>
    <property type="match status" value="1"/>
</dbReference>
<keyword evidence="5 8" id="KW-1133">Transmembrane helix</keyword>
<dbReference type="InterPro" id="IPR032880">
    <property type="entry name" value="CSC1/OSCA1-like_N"/>
</dbReference>
<name>A0AAN6M9R2_9PLEO</name>
<evidence type="ECO:0000256" key="4">
    <source>
        <dbReference type="ARBA" id="ARBA00022692"/>
    </source>
</evidence>
<dbReference type="EMBL" id="WVTA01000001">
    <property type="protein sequence ID" value="KAK3217031.1"/>
    <property type="molecule type" value="Genomic_DNA"/>
</dbReference>
<feature type="transmembrane region" description="Helical" evidence="8">
    <location>
        <begin position="687"/>
        <end position="705"/>
    </location>
</feature>
<evidence type="ECO:0000256" key="5">
    <source>
        <dbReference type="ARBA" id="ARBA00022989"/>
    </source>
</evidence>
<evidence type="ECO:0000259" key="9">
    <source>
        <dbReference type="Pfam" id="PF02714"/>
    </source>
</evidence>
<comment type="similarity">
    <text evidence="2">Belongs to the CSC1 (TC 1.A.17) family.</text>
</comment>
<accession>A0AAN6M9R2</accession>
<dbReference type="GO" id="GO:0005227">
    <property type="term" value="F:calcium-activated cation channel activity"/>
    <property type="evidence" value="ECO:0007669"/>
    <property type="project" value="InterPro"/>
</dbReference>
<dbReference type="Pfam" id="PF02714">
    <property type="entry name" value="RSN1_7TM"/>
    <property type="match status" value="1"/>
</dbReference>
<feature type="transmembrane region" description="Helical" evidence="8">
    <location>
        <begin position="168"/>
        <end position="188"/>
    </location>
</feature>
<dbReference type="Proteomes" id="UP001280581">
    <property type="component" value="Unassembled WGS sequence"/>
</dbReference>
<feature type="transmembrane region" description="Helical" evidence="8">
    <location>
        <begin position="441"/>
        <end position="462"/>
    </location>
</feature>
<dbReference type="InterPro" id="IPR003864">
    <property type="entry name" value="CSC1/OSCA1-like_7TM"/>
</dbReference>
<feature type="transmembrane region" description="Helical" evidence="8">
    <location>
        <begin position="483"/>
        <end position="504"/>
    </location>
</feature>
<feature type="transmembrane region" description="Helical" evidence="8">
    <location>
        <begin position="37"/>
        <end position="58"/>
    </location>
</feature>
<evidence type="ECO:0000256" key="6">
    <source>
        <dbReference type="ARBA" id="ARBA00023136"/>
    </source>
</evidence>
<feature type="transmembrane region" description="Helical" evidence="8">
    <location>
        <begin position="122"/>
        <end position="146"/>
    </location>
</feature>
<keyword evidence="6 8" id="KW-0472">Membrane</keyword>
<keyword evidence="3" id="KW-0813">Transport</keyword>
<keyword evidence="4 8" id="KW-0812">Transmembrane</keyword>
<feature type="domain" description="CSC1/OSCA1-like N-terminal transmembrane" evidence="10">
    <location>
        <begin position="37"/>
        <end position="188"/>
    </location>
</feature>
<dbReference type="InterPro" id="IPR027815">
    <property type="entry name" value="CSC1/OSCA1-like_cyt"/>
</dbReference>
<feature type="region of interest" description="Disordered" evidence="7">
    <location>
        <begin position="885"/>
        <end position="922"/>
    </location>
</feature>
<dbReference type="Pfam" id="PF13967">
    <property type="entry name" value="RSN1_TM"/>
    <property type="match status" value="1"/>
</dbReference>
<gene>
    <name evidence="12" type="ORF">GRF29_1g1702614</name>
</gene>
<protein>
    <recommendedName>
        <fullName evidence="14">DUF221-domain-containing protein</fullName>
    </recommendedName>
</protein>
<feature type="transmembrane region" description="Helical" evidence="8">
    <location>
        <begin position="597"/>
        <end position="625"/>
    </location>
</feature>
<evidence type="ECO:0000256" key="8">
    <source>
        <dbReference type="SAM" id="Phobius"/>
    </source>
</evidence>
<evidence type="ECO:0000256" key="3">
    <source>
        <dbReference type="ARBA" id="ARBA00022448"/>
    </source>
</evidence>
<evidence type="ECO:0000259" key="10">
    <source>
        <dbReference type="Pfam" id="PF13967"/>
    </source>
</evidence>
<keyword evidence="13" id="KW-1185">Reference proteome</keyword>
<evidence type="ECO:0000313" key="13">
    <source>
        <dbReference type="Proteomes" id="UP001280581"/>
    </source>
</evidence>
<dbReference type="GO" id="GO:0005886">
    <property type="term" value="C:plasma membrane"/>
    <property type="evidence" value="ECO:0007669"/>
    <property type="project" value="TreeGrafter"/>
</dbReference>
<feature type="transmembrane region" description="Helical" evidence="8">
    <location>
        <begin position="391"/>
        <end position="415"/>
    </location>
</feature>
<reference evidence="12 13" key="1">
    <citation type="submission" date="2021-02" db="EMBL/GenBank/DDBJ databases">
        <title>Genome assembly of Pseudopithomyces chartarum.</title>
        <authorList>
            <person name="Jauregui R."/>
            <person name="Singh J."/>
            <person name="Voisey C."/>
        </authorList>
    </citation>
    <scope>NUCLEOTIDE SEQUENCE [LARGE SCALE GENOMIC DNA]</scope>
    <source>
        <strain evidence="12 13">AGR01</strain>
    </source>
</reference>
<organism evidence="12 13">
    <name type="scientific">Pseudopithomyces chartarum</name>
    <dbReference type="NCBI Taxonomy" id="1892770"/>
    <lineage>
        <taxon>Eukaryota</taxon>
        <taxon>Fungi</taxon>
        <taxon>Dikarya</taxon>
        <taxon>Ascomycota</taxon>
        <taxon>Pezizomycotina</taxon>
        <taxon>Dothideomycetes</taxon>
        <taxon>Pleosporomycetidae</taxon>
        <taxon>Pleosporales</taxon>
        <taxon>Massarineae</taxon>
        <taxon>Didymosphaeriaceae</taxon>
        <taxon>Pseudopithomyces</taxon>
    </lineage>
</organism>
<dbReference type="PANTHER" id="PTHR13018">
    <property type="entry name" value="PROBABLE MEMBRANE PROTEIN DUF221-RELATED"/>
    <property type="match status" value="1"/>
</dbReference>
<dbReference type="PANTHER" id="PTHR13018:SF149">
    <property type="entry name" value="DOMAIN PROTEIN, PUTATIVE (AFU_ORTHOLOGUE AFUA_3G11660)-RELATED"/>
    <property type="match status" value="1"/>
</dbReference>
<evidence type="ECO:0008006" key="14">
    <source>
        <dbReference type="Google" id="ProtNLM"/>
    </source>
</evidence>